<dbReference type="InterPro" id="IPR011993">
    <property type="entry name" value="PH-like_dom_sf"/>
</dbReference>
<feature type="transmembrane region" description="Helical" evidence="7">
    <location>
        <begin position="1203"/>
        <end position="1224"/>
    </location>
</feature>
<dbReference type="SUPFAM" id="SSF144083">
    <property type="entry name" value="Magnesium transport protein CorA, transmembrane region"/>
    <property type="match status" value="1"/>
</dbReference>
<keyword evidence="3 7" id="KW-0812">Transmembrane</keyword>
<evidence type="ECO:0000256" key="6">
    <source>
        <dbReference type="SAM" id="MobiDB-lite"/>
    </source>
</evidence>
<evidence type="ECO:0000256" key="5">
    <source>
        <dbReference type="ARBA" id="ARBA00023136"/>
    </source>
</evidence>
<dbReference type="SUPFAM" id="SSF50729">
    <property type="entry name" value="PH domain-like"/>
    <property type="match status" value="1"/>
</dbReference>
<dbReference type="Pfam" id="PF01544">
    <property type="entry name" value="CorA"/>
    <property type="match status" value="1"/>
</dbReference>
<dbReference type="GO" id="GO:0046873">
    <property type="term" value="F:metal ion transmembrane transporter activity"/>
    <property type="evidence" value="ECO:0007669"/>
    <property type="project" value="InterPro"/>
</dbReference>
<keyword evidence="5 7" id="KW-0472">Membrane</keyword>
<feature type="region of interest" description="Disordered" evidence="6">
    <location>
        <begin position="1"/>
        <end position="162"/>
    </location>
</feature>
<dbReference type="InterPro" id="IPR045861">
    <property type="entry name" value="CorA_cytoplasmic_dom"/>
</dbReference>
<dbReference type="Gene3D" id="2.30.29.30">
    <property type="entry name" value="Pleckstrin-homology domain (PH domain)/Phosphotyrosine-binding domain (PTB)"/>
    <property type="match status" value="1"/>
</dbReference>
<feature type="compositionally biased region" description="Basic and acidic residues" evidence="6">
    <location>
        <begin position="91"/>
        <end position="116"/>
    </location>
</feature>
<feature type="domain" description="PH" evidence="8">
    <location>
        <begin position="148"/>
        <end position="246"/>
    </location>
</feature>
<keyword evidence="10" id="KW-1185">Reference proteome</keyword>
<dbReference type="PROSITE" id="PS50003">
    <property type="entry name" value="PH_DOMAIN"/>
    <property type="match status" value="1"/>
</dbReference>
<comment type="subcellular location">
    <subcellularLocation>
        <location evidence="1">Membrane</location>
        <topology evidence="1">Multi-pass membrane protein</topology>
    </subcellularLocation>
</comment>
<dbReference type="FunFam" id="2.30.29.30:FF:000286">
    <property type="entry name" value="PH-protein kinase domain containing protein"/>
    <property type="match status" value="1"/>
</dbReference>
<dbReference type="Proteomes" id="UP000241769">
    <property type="component" value="Unassembled WGS sequence"/>
</dbReference>
<sequence length="1230" mass="138745">MSADHTEQAASETKVETTQPTEEKAPAAETSEEKPASENPSTEKGEAPAETTEEKKEEQQQPPLSPRAAEEEKKKEKKKGLFTLRGKGKKAKEEIAALQAEEGKEKEATKEEKPAEGAETAEPVTESDDEKEKVTKKDSKNDTKTKKPADHEGYLQKKGDVGPIKNWKKRHFRLYAEEHKIAYFKSAEDTESLGTIDLKTATGLNRTTYKKEHGFDIKTPSRTWNLRTDNKSDYEGWIAVLEKTTGVSASAPTEAKEEGKEEEHKEEKTEATEENKGEKTEETEKTEKVEEEKATEPEKEEERAAEPEKEEEKKEEDAAVVAVAAVAPAESASAADGKEEEKKEEKKKEDKKKKEEEEKKRKEEEKKKKEEDKKRKEEEKKKKEEEKKKPLVKTESKGEVAVPAEAPAATEGKSEAVEQLPSAPATPALATAAAEEPVLLPQRELKEGDVSINLHQTGANFVSEVLRVHVDENKKVVVPVAKTMISNTVHLRSLSDPKAVVASSRHPHNSDALHVTLQTENVNQEHLVEVNYRVPNDSLSYEVHYYAIIDNNEQNLEFSGKYHFTNQTGRSFMKAEVTLHRSAETRAETRNRGNSVAAAARNLFSLKKEEHEHHAPQTPQVTLVGHIDLHDSESASVNIASATLPIEIHNQIFSVPEEFNGELQTESNIHTAGKFTASKVFTFVNDKQSGLGEVLPAGDLTVLRRSPDNFGVQEVTVTLLPHTLPDRTVSVSLESLPLVTSQRKQTAFDSTKKKGVISETFEVLVSNKSNKSVTVTVLEAAYRWKSYDLFNSSEWSKSKTDPDKFVHTASLKPDSSRKLTYTVQYKDFEHKMEDGQELLVDSTNNSEKAEEDQTTSHEFNTFEGGPSDEDVWRKFLKRSREQMKIQEAEDIEEKRRCVVKLIKGKPFSMSDARSEDQVPAESLDIEGLTSKGIVWIDVCRPAKETLSLLEKRFHIHPLTLKTVLSEESVDKIMDFDGYVFLSLRELHMEEWPPENHNLGIYIFPNFILTVQPQPCVTVDQVIRRMESERRVGEFMNDPQWIVKTLFTSIVGQLQGDASSIQTEIEGMQDLIDSLGYQSQNDMLRRIARTRRILGTLQQHVRSKRITCVEMTTGRQSMKGSIYPILLHNLHDMEENMRQTKDVLSSMDGIFLGKLSIEVGTQSSNIASVAEKFGVISSIMAIPTLLTSYFSMNLKIPGSELDNLHWWLWIVAICFLMWAVPFVIFKKKNWL</sequence>
<dbReference type="PANTHER" id="PTHR21535">
    <property type="entry name" value="MAGNESIUM AND COBALT TRANSPORT PROTEIN/MITOCHONDRIAL IMPORT INNER MEMBRANE TRANSLOCASE SUBUNIT TIM8"/>
    <property type="match status" value="1"/>
</dbReference>
<feature type="compositionally biased region" description="Basic and acidic residues" evidence="6">
    <location>
        <begin position="254"/>
        <end position="317"/>
    </location>
</feature>
<evidence type="ECO:0000259" key="8">
    <source>
        <dbReference type="PROSITE" id="PS50003"/>
    </source>
</evidence>
<feature type="compositionally biased region" description="Basic residues" evidence="6">
    <location>
        <begin position="75"/>
        <end position="90"/>
    </location>
</feature>
<evidence type="ECO:0000256" key="4">
    <source>
        <dbReference type="ARBA" id="ARBA00022989"/>
    </source>
</evidence>
<proteinExistence type="inferred from homology"/>
<dbReference type="InterPro" id="IPR002523">
    <property type="entry name" value="MgTranspt_CorA/ZnTranspt_ZntB"/>
</dbReference>
<feature type="region of interest" description="Disordered" evidence="6">
    <location>
        <begin position="842"/>
        <end position="866"/>
    </location>
</feature>
<feature type="compositionally biased region" description="Low complexity" evidence="6">
    <location>
        <begin position="399"/>
        <end position="409"/>
    </location>
</feature>
<evidence type="ECO:0000256" key="1">
    <source>
        <dbReference type="ARBA" id="ARBA00004141"/>
    </source>
</evidence>
<keyword evidence="4 7" id="KW-1133">Transmembrane helix</keyword>
<evidence type="ECO:0000256" key="3">
    <source>
        <dbReference type="ARBA" id="ARBA00022692"/>
    </source>
</evidence>
<feature type="region of interest" description="Disordered" evidence="6">
    <location>
        <begin position="243"/>
        <end position="422"/>
    </location>
</feature>
<dbReference type="STRING" id="1890364.A0A2P6MQV1"/>
<dbReference type="Gene3D" id="1.20.58.340">
    <property type="entry name" value="Magnesium transport protein CorA, transmembrane region"/>
    <property type="match status" value="1"/>
</dbReference>
<dbReference type="AlphaFoldDB" id="A0A2P6MQV1"/>
<dbReference type="OrthoDB" id="1919336at2759"/>
<dbReference type="InterPro" id="IPR045863">
    <property type="entry name" value="CorA_TM1_TM2"/>
</dbReference>
<feature type="compositionally biased region" description="Basic and acidic residues" evidence="6">
    <location>
        <begin position="336"/>
        <end position="398"/>
    </location>
</feature>
<feature type="compositionally biased region" description="Basic and acidic residues" evidence="6">
    <location>
        <begin position="21"/>
        <end position="59"/>
    </location>
</feature>
<organism evidence="9 10">
    <name type="scientific">Planoprotostelium fungivorum</name>
    <dbReference type="NCBI Taxonomy" id="1890364"/>
    <lineage>
        <taxon>Eukaryota</taxon>
        <taxon>Amoebozoa</taxon>
        <taxon>Evosea</taxon>
        <taxon>Variosea</taxon>
        <taxon>Cavosteliida</taxon>
        <taxon>Cavosteliaceae</taxon>
        <taxon>Planoprotostelium</taxon>
    </lineage>
</organism>
<reference evidence="9 10" key="1">
    <citation type="journal article" date="2018" name="Genome Biol. Evol.">
        <title>Multiple Roots of Fruiting Body Formation in Amoebozoa.</title>
        <authorList>
            <person name="Hillmann F."/>
            <person name="Forbes G."/>
            <person name="Novohradska S."/>
            <person name="Ferling I."/>
            <person name="Riege K."/>
            <person name="Groth M."/>
            <person name="Westermann M."/>
            <person name="Marz M."/>
            <person name="Spaller T."/>
            <person name="Winckler T."/>
            <person name="Schaap P."/>
            <person name="Glockner G."/>
        </authorList>
    </citation>
    <scope>NUCLEOTIDE SEQUENCE [LARGE SCALE GENOMIC DNA]</scope>
    <source>
        <strain evidence="9 10">Jena</strain>
    </source>
</reference>
<dbReference type="SUPFAM" id="SSF143865">
    <property type="entry name" value="CorA soluble domain-like"/>
    <property type="match status" value="1"/>
</dbReference>
<dbReference type="InterPro" id="IPR001849">
    <property type="entry name" value="PH_domain"/>
</dbReference>
<dbReference type="PANTHER" id="PTHR21535:SF51">
    <property type="entry name" value="MANGANESE RESISTANCE PROTEIN MNR2"/>
    <property type="match status" value="1"/>
</dbReference>
<protein>
    <recommendedName>
        <fullName evidence="8">PH domain-containing protein</fullName>
    </recommendedName>
</protein>
<dbReference type="GO" id="GO:0016020">
    <property type="term" value="C:membrane"/>
    <property type="evidence" value="ECO:0007669"/>
    <property type="project" value="UniProtKB-SubCell"/>
</dbReference>
<dbReference type="GO" id="GO:0005547">
    <property type="term" value="F:phosphatidylinositol-3,4,5-trisphosphate binding"/>
    <property type="evidence" value="ECO:0007669"/>
    <property type="project" value="UniProtKB-ARBA"/>
</dbReference>
<feature type="compositionally biased region" description="Low complexity" evidence="6">
    <location>
        <begin position="319"/>
        <end position="330"/>
    </location>
</feature>
<evidence type="ECO:0000313" key="10">
    <source>
        <dbReference type="Proteomes" id="UP000241769"/>
    </source>
</evidence>
<comment type="similarity">
    <text evidence="2">Belongs to the CorA metal ion transporter (MIT) (TC 1.A.35) family.</text>
</comment>
<dbReference type="SMART" id="SM00233">
    <property type="entry name" value="PH"/>
    <property type="match status" value="1"/>
</dbReference>
<accession>A0A2P6MQV1</accession>
<feature type="compositionally biased region" description="Polar residues" evidence="6">
    <location>
        <begin position="8"/>
        <end position="20"/>
    </location>
</feature>
<evidence type="ECO:0000256" key="7">
    <source>
        <dbReference type="SAM" id="Phobius"/>
    </source>
</evidence>
<gene>
    <name evidence="9" type="ORF">PROFUN_08698</name>
</gene>
<dbReference type="Pfam" id="PF00169">
    <property type="entry name" value="PH"/>
    <property type="match status" value="1"/>
</dbReference>
<dbReference type="EMBL" id="MDYQ01000502">
    <property type="protein sequence ID" value="PRP74074.1"/>
    <property type="molecule type" value="Genomic_DNA"/>
</dbReference>
<comment type="caution">
    <text evidence="9">The sequence shown here is derived from an EMBL/GenBank/DDBJ whole genome shotgun (WGS) entry which is preliminary data.</text>
</comment>
<dbReference type="InParanoid" id="A0A2P6MQV1"/>
<dbReference type="Gene3D" id="3.30.460.20">
    <property type="entry name" value="CorA soluble domain-like"/>
    <property type="match status" value="1"/>
</dbReference>
<evidence type="ECO:0000313" key="9">
    <source>
        <dbReference type="EMBL" id="PRP74074.1"/>
    </source>
</evidence>
<evidence type="ECO:0000256" key="2">
    <source>
        <dbReference type="ARBA" id="ARBA00009765"/>
    </source>
</evidence>
<name>A0A2P6MQV1_9EUKA</name>
<feature type="compositionally biased region" description="Basic and acidic residues" evidence="6">
    <location>
        <begin position="130"/>
        <end position="160"/>
    </location>
</feature>